<dbReference type="AlphaFoldDB" id="A0A857LUX7"/>
<proteinExistence type="predicted"/>
<evidence type="ECO:0000256" key="1">
    <source>
        <dbReference type="ARBA" id="ARBA00022729"/>
    </source>
</evidence>
<reference evidence="2" key="1">
    <citation type="journal article" date="2021" name="Nat. Microbiol.">
        <title>Cocultivation of an ultrasmall environmental parasitic bacterium with lytic ability against bacteria associated with wastewater foams.</title>
        <authorList>
            <person name="Batinovic S."/>
            <person name="Rose J.J.A."/>
            <person name="Ratcliffe J."/>
            <person name="Seviour R.J."/>
            <person name="Petrovski S."/>
        </authorList>
    </citation>
    <scope>NUCLEOTIDE SEQUENCE</scope>
    <source>
        <strain evidence="2">CON44</strain>
    </source>
</reference>
<dbReference type="GO" id="GO:0030288">
    <property type="term" value="C:outer membrane-bounded periplasmic space"/>
    <property type="evidence" value="ECO:0007669"/>
    <property type="project" value="TreeGrafter"/>
</dbReference>
<dbReference type="Gene3D" id="3.40.190.10">
    <property type="entry name" value="Periplasmic binding protein-like II"/>
    <property type="match status" value="2"/>
</dbReference>
<evidence type="ECO:0000313" key="2">
    <source>
        <dbReference type="EMBL" id="QHN42104.1"/>
    </source>
</evidence>
<sequence>MAAMAAVCVVVGTGLTACGDDGSSDGSGGGEVTMLTHDSFELPETVYDTFKKETGITLKVIKSGDAGALASTISLTPGKPKADVVFGIDNTFASRPIENGALEPYESPAAKDGADTYAVPDSKDELTAVTRGDVCLNLDDSWFEKHDVEPPKSFRDLTDPTYSNLSALLDPGTSSPGMAFLLTTVNADPRGWQEYWKKLVANKATIVSGWEIAYNQLFSAGEGRGQKPIVLSYASSPAATPGTSALLDSCFGQVEYVGVLKGAKNIAGARKVVDFMLSQTVQRELPSSMYVYPVQKDTPLPDGWQDRAPVPSWTVKIPPAVIAKNREQWLQQWRDAVGR</sequence>
<dbReference type="EMBL" id="CP045810">
    <property type="protein sequence ID" value="QHN42104.1"/>
    <property type="molecule type" value="Genomic_DNA"/>
</dbReference>
<gene>
    <name evidence="2" type="ORF">GII30_16310</name>
</gene>
<dbReference type="InterPro" id="IPR005948">
    <property type="entry name" value="ThiB-like"/>
</dbReference>
<dbReference type="NCBIfam" id="TIGR01254">
    <property type="entry name" value="sfuA"/>
    <property type="match status" value="1"/>
</dbReference>
<dbReference type="SUPFAM" id="SSF53850">
    <property type="entry name" value="Periplasmic binding protein-like II"/>
    <property type="match status" value="1"/>
</dbReference>
<organism evidence="2">
    <name type="scientific">Gordonia amarae</name>
    <dbReference type="NCBI Taxonomy" id="36821"/>
    <lineage>
        <taxon>Bacteria</taxon>
        <taxon>Bacillati</taxon>
        <taxon>Actinomycetota</taxon>
        <taxon>Actinomycetes</taxon>
        <taxon>Mycobacteriales</taxon>
        <taxon>Gordoniaceae</taxon>
        <taxon>Gordonia</taxon>
    </lineage>
</organism>
<dbReference type="PANTHER" id="PTHR30006:SF2">
    <property type="entry name" value="ABC TRANSPORTER SUBSTRATE-BINDING PROTEIN"/>
    <property type="match status" value="1"/>
</dbReference>
<accession>A0A857LUX7</accession>
<dbReference type="RefSeq" id="WP_005192404.1">
    <property type="nucleotide sequence ID" value="NZ_CP045804.1"/>
</dbReference>
<dbReference type="PANTHER" id="PTHR30006">
    <property type="entry name" value="THIAMINE-BINDING PERIPLASMIC PROTEIN-RELATED"/>
    <property type="match status" value="1"/>
</dbReference>
<dbReference type="GO" id="GO:0030976">
    <property type="term" value="F:thiamine pyrophosphate binding"/>
    <property type="evidence" value="ECO:0007669"/>
    <property type="project" value="TreeGrafter"/>
</dbReference>
<dbReference type="GO" id="GO:0030975">
    <property type="term" value="F:thiamine binding"/>
    <property type="evidence" value="ECO:0007669"/>
    <property type="project" value="InterPro"/>
</dbReference>
<name>A0A857LUX7_9ACTN</name>
<dbReference type="GO" id="GO:0015888">
    <property type="term" value="P:thiamine transport"/>
    <property type="evidence" value="ECO:0007669"/>
    <property type="project" value="InterPro"/>
</dbReference>
<dbReference type="Pfam" id="PF13343">
    <property type="entry name" value="SBP_bac_6"/>
    <property type="match status" value="1"/>
</dbReference>
<protein>
    <submittedName>
        <fullName evidence="2">Thiamine ABC transporter substrate-binding protein</fullName>
    </submittedName>
</protein>
<keyword evidence="1" id="KW-0732">Signal</keyword>